<feature type="compositionally biased region" description="Basic and acidic residues" evidence="1">
    <location>
        <begin position="247"/>
        <end position="259"/>
    </location>
</feature>
<dbReference type="EMBL" id="CP068985">
    <property type="protein sequence ID" value="QYC45528.1"/>
    <property type="molecule type" value="Genomic_DNA"/>
</dbReference>
<evidence type="ECO:0000313" key="3">
    <source>
        <dbReference type="Proteomes" id="UP000824681"/>
    </source>
</evidence>
<reference evidence="2 3" key="1">
    <citation type="journal article" date="2021" name="ACS Chem. Biol.">
        <title>Genomic-Led Discovery of a Novel Glycopeptide Antibiotic by Nonomuraea coxensis DSM 45129.</title>
        <authorList>
            <person name="Yushchuk O."/>
            <person name="Vior N.M."/>
            <person name="Andreo-Vidal A."/>
            <person name="Berini F."/>
            <person name="Ruckert C."/>
            <person name="Busche T."/>
            <person name="Binda E."/>
            <person name="Kalinowski J."/>
            <person name="Truman A.W."/>
            <person name="Marinelli F."/>
        </authorList>
    </citation>
    <scope>NUCLEOTIDE SEQUENCE [LARGE SCALE GENOMIC DNA]</scope>
    <source>
        <strain evidence="2 3">DSM 45129</strain>
    </source>
</reference>
<feature type="compositionally biased region" description="Low complexity" evidence="1">
    <location>
        <begin position="191"/>
        <end position="203"/>
    </location>
</feature>
<accession>A0ABX8UCP9</accession>
<protein>
    <submittedName>
        <fullName evidence="2">Uncharacterized protein</fullName>
    </submittedName>
</protein>
<feature type="compositionally biased region" description="Polar residues" evidence="1">
    <location>
        <begin position="228"/>
        <end position="239"/>
    </location>
</feature>
<keyword evidence="3" id="KW-1185">Reference proteome</keyword>
<gene>
    <name evidence="2" type="ORF">Nocox_39925</name>
</gene>
<evidence type="ECO:0000256" key="1">
    <source>
        <dbReference type="SAM" id="MobiDB-lite"/>
    </source>
</evidence>
<proteinExistence type="predicted"/>
<name>A0ABX8UCP9_9ACTN</name>
<dbReference type="RefSeq" id="WP_157383298.1">
    <property type="nucleotide sequence ID" value="NZ_CP068985.1"/>
</dbReference>
<feature type="region of interest" description="Disordered" evidence="1">
    <location>
        <begin position="187"/>
        <end position="267"/>
    </location>
</feature>
<organism evidence="2 3">
    <name type="scientific">Nonomuraea coxensis DSM 45129</name>
    <dbReference type="NCBI Taxonomy" id="1122611"/>
    <lineage>
        <taxon>Bacteria</taxon>
        <taxon>Bacillati</taxon>
        <taxon>Actinomycetota</taxon>
        <taxon>Actinomycetes</taxon>
        <taxon>Streptosporangiales</taxon>
        <taxon>Streptosporangiaceae</taxon>
        <taxon>Nonomuraea</taxon>
    </lineage>
</organism>
<evidence type="ECO:0000313" key="2">
    <source>
        <dbReference type="EMBL" id="QYC45528.1"/>
    </source>
</evidence>
<sequence>MGVTLPLWADGVLALAGIPFPNVDEDELRLDADAWRTVLAGTSAAGARADATVAGTTSPAAYQGDSATALTGYWQTTGGGGHLADAAAAARYAPVILDGAAGVITATKVGVISYAASCAVKLSATMLAGGPLALGTAAATVLGTRYAMGRILKQAGEGGARVLAPGLARRVTQPLANILRNARGPWGGGPPLALAGGPRLPARLPRRPSGMDGPKGPTIAPMSKWKRSNSPNKTNSGTHRGSAKKPSRTDAEAAARRAAADGGPRAHFRGVCNKGGHYHVDYLNNKGEIMHTRHFDFED</sequence>
<dbReference type="Proteomes" id="UP000824681">
    <property type="component" value="Chromosome"/>
</dbReference>